<dbReference type="InterPro" id="IPR022742">
    <property type="entry name" value="Hydrolase_4"/>
</dbReference>
<dbReference type="SUPFAM" id="SSF53474">
    <property type="entry name" value="alpha/beta-Hydrolases"/>
    <property type="match status" value="1"/>
</dbReference>
<feature type="domain" description="Serine aminopeptidase S33" evidence="1">
    <location>
        <begin position="28"/>
        <end position="75"/>
    </location>
</feature>
<comment type="caution">
    <text evidence="2">The sequence shown here is derived from an EMBL/GenBank/DDBJ whole genome shotgun (WGS) entry which is preliminary data.</text>
</comment>
<evidence type="ECO:0000313" key="2">
    <source>
        <dbReference type="EMBL" id="PZN00695.1"/>
    </source>
</evidence>
<accession>A0A2W4JNN5</accession>
<reference evidence="2" key="1">
    <citation type="submission" date="2018-05" db="EMBL/GenBank/DDBJ databases">
        <authorList>
            <person name="Lanie J.A."/>
            <person name="Ng W.-L."/>
            <person name="Kazmierczak K.M."/>
            <person name="Andrzejewski T.M."/>
            <person name="Davidsen T.M."/>
            <person name="Wayne K.J."/>
            <person name="Tettelin H."/>
            <person name="Glass J.I."/>
            <person name="Rusch D."/>
            <person name="Podicherti R."/>
            <person name="Tsui H.-C.T."/>
            <person name="Winkler M.E."/>
        </authorList>
    </citation>
    <scope>NUCLEOTIDE SEQUENCE</scope>
    <source>
        <strain evidence="2">ZC4RG45</strain>
    </source>
</reference>
<evidence type="ECO:0000259" key="1">
    <source>
        <dbReference type="Pfam" id="PF12146"/>
    </source>
</evidence>
<proteinExistence type="predicted"/>
<dbReference type="EMBL" id="QGUI01000068">
    <property type="protein sequence ID" value="PZN00695.1"/>
    <property type="molecule type" value="Genomic_DNA"/>
</dbReference>
<dbReference type="Gene3D" id="3.40.50.1820">
    <property type="entry name" value="alpha/beta hydrolase"/>
    <property type="match status" value="1"/>
</dbReference>
<sequence>MAPLEVHGSFRHDGFRLAYTEYGDSASSAGTVILTHGILLTRRMHRPLARRLAREGFHVVTLDLLGHGESNGRTESCRHRRTAFAGQRLGLWSHWK</sequence>
<protein>
    <recommendedName>
        <fullName evidence="1">Serine aminopeptidase S33 domain-containing protein</fullName>
    </recommendedName>
</protein>
<gene>
    <name evidence="2" type="ORF">DIU77_02955</name>
</gene>
<name>A0A2W4JNN5_9PSEU</name>
<dbReference type="InterPro" id="IPR029058">
    <property type="entry name" value="AB_hydrolase_fold"/>
</dbReference>
<organism evidence="2">
    <name type="scientific">Thermocrispum agreste</name>
    <dbReference type="NCBI Taxonomy" id="37925"/>
    <lineage>
        <taxon>Bacteria</taxon>
        <taxon>Bacillati</taxon>
        <taxon>Actinomycetota</taxon>
        <taxon>Actinomycetes</taxon>
        <taxon>Pseudonocardiales</taxon>
        <taxon>Pseudonocardiaceae</taxon>
        <taxon>Thermocrispum</taxon>
    </lineage>
</organism>
<dbReference type="Pfam" id="PF12146">
    <property type="entry name" value="Hydrolase_4"/>
    <property type="match status" value="1"/>
</dbReference>
<dbReference type="AlphaFoldDB" id="A0A2W4JNN5"/>